<dbReference type="Pfam" id="PF02668">
    <property type="entry name" value="TauD"/>
    <property type="match status" value="1"/>
</dbReference>
<evidence type="ECO:0000259" key="4">
    <source>
        <dbReference type="Pfam" id="PF02668"/>
    </source>
</evidence>
<feature type="domain" description="TauD/TfdA-like" evidence="4">
    <location>
        <begin position="23"/>
        <end position="310"/>
    </location>
</feature>
<name>E3I6L0_RHOVT</name>
<evidence type="ECO:0000256" key="2">
    <source>
        <dbReference type="ARBA" id="ARBA00023002"/>
    </source>
</evidence>
<comment type="cofactor">
    <cofactor evidence="1">
        <name>Fe(2+)</name>
        <dbReference type="ChEBI" id="CHEBI:29033"/>
    </cofactor>
</comment>
<dbReference type="AlphaFoldDB" id="E3I6L0"/>
<dbReference type="Proteomes" id="UP000001399">
    <property type="component" value="Chromosome"/>
</dbReference>
<keyword evidence="2" id="KW-0560">Oxidoreductase</keyword>
<accession>E3I6L0</accession>
<dbReference type="STRING" id="648757.Rvan_1398"/>
<keyword evidence="3" id="KW-0045">Antibiotic biosynthesis</keyword>
<dbReference type="SUPFAM" id="SSF51197">
    <property type="entry name" value="Clavaminate synthase-like"/>
    <property type="match status" value="1"/>
</dbReference>
<dbReference type="GO" id="GO:0017000">
    <property type="term" value="P:antibiotic biosynthetic process"/>
    <property type="evidence" value="ECO:0007669"/>
    <property type="project" value="UniProtKB-KW"/>
</dbReference>
<proteinExistence type="predicted"/>
<dbReference type="PANTHER" id="PTHR10696">
    <property type="entry name" value="GAMMA-BUTYROBETAINE HYDROXYLASE-RELATED"/>
    <property type="match status" value="1"/>
</dbReference>
<dbReference type="OrthoDB" id="9769888at2"/>
<dbReference type="HOGENOM" id="CLU_044153_3_0_5"/>
<evidence type="ECO:0000313" key="5">
    <source>
        <dbReference type="EMBL" id="ADP70657.1"/>
    </source>
</evidence>
<dbReference type="PANTHER" id="PTHR10696:SF56">
    <property type="entry name" value="TAUD_TFDA-LIKE DOMAIN-CONTAINING PROTEIN"/>
    <property type="match status" value="1"/>
</dbReference>
<dbReference type="RefSeq" id="WP_013419059.1">
    <property type="nucleotide sequence ID" value="NC_014664.1"/>
</dbReference>
<dbReference type="eggNOG" id="COG2175">
    <property type="taxonomic scope" value="Bacteria"/>
</dbReference>
<evidence type="ECO:0000256" key="1">
    <source>
        <dbReference type="ARBA" id="ARBA00001954"/>
    </source>
</evidence>
<dbReference type="InterPro" id="IPR003819">
    <property type="entry name" value="TauD/TfdA-like"/>
</dbReference>
<dbReference type="InterPro" id="IPR042098">
    <property type="entry name" value="TauD-like_sf"/>
</dbReference>
<organism evidence="5 6">
    <name type="scientific">Rhodomicrobium vannielii (strain ATCC 17100 / DSM 162 / LMG 4299 / NCIMB 10020 / ATH 3.1.1)</name>
    <dbReference type="NCBI Taxonomy" id="648757"/>
    <lineage>
        <taxon>Bacteria</taxon>
        <taxon>Pseudomonadati</taxon>
        <taxon>Pseudomonadota</taxon>
        <taxon>Alphaproteobacteria</taxon>
        <taxon>Hyphomicrobiales</taxon>
        <taxon>Hyphomicrobiaceae</taxon>
        <taxon>Rhodomicrobium</taxon>
    </lineage>
</organism>
<keyword evidence="6" id="KW-1185">Reference proteome</keyword>
<evidence type="ECO:0000256" key="3">
    <source>
        <dbReference type="ARBA" id="ARBA00023194"/>
    </source>
</evidence>
<dbReference type="InterPro" id="IPR050411">
    <property type="entry name" value="AlphaKG_dependent_hydroxylases"/>
</dbReference>
<evidence type="ECO:0000313" key="6">
    <source>
        <dbReference type="Proteomes" id="UP000001399"/>
    </source>
</evidence>
<gene>
    <name evidence="5" type="ordered locus">Rvan_1398</name>
</gene>
<dbReference type="EMBL" id="CP002292">
    <property type="protein sequence ID" value="ADP70657.1"/>
    <property type="molecule type" value="Genomic_DNA"/>
</dbReference>
<reference evidence="6" key="1">
    <citation type="journal article" date="2011" name="J. Bacteriol.">
        <title>Genome sequences of eight morphologically diverse alphaproteobacteria.</title>
        <authorList>
            <consortium name="US DOE Joint Genome Institute"/>
            <person name="Brown P.J."/>
            <person name="Kysela D.T."/>
            <person name="Buechlein A."/>
            <person name="Hemmerich C."/>
            <person name="Brun Y.V."/>
        </authorList>
    </citation>
    <scope>NUCLEOTIDE SEQUENCE [LARGE SCALE GENOMIC DNA]</scope>
    <source>
        <strain evidence="6">ATCC 17100 / ATH 3.1.1 / DSM 162 / LMG 4299</strain>
    </source>
</reference>
<dbReference type="GO" id="GO:0016706">
    <property type="term" value="F:2-oxoglutarate-dependent dioxygenase activity"/>
    <property type="evidence" value="ECO:0007669"/>
    <property type="project" value="UniProtKB-ARBA"/>
</dbReference>
<keyword evidence="5" id="KW-0223">Dioxygenase</keyword>
<sequence length="318" mass="34881">MGHENLGDALPYRVSAEEMPSPTPLADYFAANEPSLRAALYKHGAILFRGFDIVDGAAFGAAATGMAGPLLDYRGGVARRRQLGHGVYNSTEMPADRTLAAHNEKSYSASHPDLVLFCSVTVAATGGATPLADGRRVWQRLSTRLKEALRTRRITYIQNLHGGVGAGKSWMAAYETEDRAEVEALLTSIGARFRWKPDGSLHVEETVSPIKVHPVTGAEALFCPADTWYRSTSDFGSGRTGADRGAEEFPQYCRFEDGEEIEPWMVDEIRSAILAELREFAWRRGDVLLVDNRIALHGRASFTGERLVLVAIAMDEPR</sequence>
<dbReference type="KEGG" id="rva:Rvan_1398"/>
<protein>
    <submittedName>
        <fullName evidence="5">Taurine catabolism dioxygenase TauD/TfdA</fullName>
    </submittedName>
</protein>
<dbReference type="Gene3D" id="3.60.130.10">
    <property type="entry name" value="Clavaminate synthase-like"/>
    <property type="match status" value="1"/>
</dbReference>